<evidence type="ECO:0000313" key="1">
    <source>
        <dbReference type="EMBL" id="KHG19169.1"/>
    </source>
</evidence>
<gene>
    <name evidence="1" type="ORF">F383_25162</name>
</gene>
<organism evidence="1 2">
    <name type="scientific">Gossypium arboreum</name>
    <name type="common">Tree cotton</name>
    <name type="synonym">Gossypium nanking</name>
    <dbReference type="NCBI Taxonomy" id="29729"/>
    <lineage>
        <taxon>Eukaryota</taxon>
        <taxon>Viridiplantae</taxon>
        <taxon>Streptophyta</taxon>
        <taxon>Embryophyta</taxon>
        <taxon>Tracheophyta</taxon>
        <taxon>Spermatophyta</taxon>
        <taxon>Magnoliopsida</taxon>
        <taxon>eudicotyledons</taxon>
        <taxon>Gunneridae</taxon>
        <taxon>Pentapetalae</taxon>
        <taxon>rosids</taxon>
        <taxon>malvids</taxon>
        <taxon>Malvales</taxon>
        <taxon>Malvaceae</taxon>
        <taxon>Malvoideae</taxon>
        <taxon>Gossypium</taxon>
    </lineage>
</organism>
<keyword evidence="2" id="KW-1185">Reference proteome</keyword>
<protein>
    <submittedName>
        <fullName evidence="1">Uncharacterized protein</fullName>
    </submittedName>
</protein>
<dbReference type="EMBL" id="KN412316">
    <property type="protein sequence ID" value="KHG19169.1"/>
    <property type="molecule type" value="Genomic_DNA"/>
</dbReference>
<evidence type="ECO:0000313" key="2">
    <source>
        <dbReference type="Proteomes" id="UP000032142"/>
    </source>
</evidence>
<accession>A0A0B0P4V3</accession>
<dbReference type="AlphaFoldDB" id="A0A0B0P4V3"/>
<reference evidence="2" key="1">
    <citation type="submission" date="2014-09" db="EMBL/GenBank/DDBJ databases">
        <authorList>
            <person name="Mudge J."/>
            <person name="Ramaraj T."/>
            <person name="Lindquist I.E."/>
            <person name="Bharti A.K."/>
            <person name="Sundararajan A."/>
            <person name="Cameron C.T."/>
            <person name="Woodward J.E."/>
            <person name="May G.D."/>
            <person name="Brubaker C."/>
            <person name="Broadhvest J."/>
            <person name="Wilkins T.A."/>
        </authorList>
    </citation>
    <scope>NUCLEOTIDE SEQUENCE</scope>
    <source>
        <strain evidence="2">cv. AKA8401</strain>
    </source>
</reference>
<dbReference type="Proteomes" id="UP000032142">
    <property type="component" value="Unassembled WGS sequence"/>
</dbReference>
<name>A0A0B0P4V3_GOSAR</name>
<proteinExistence type="predicted"/>
<sequence length="40" mass="4518">MRHWVSTYCFELSDEALGAILVCLVGSMYPQSPSHVNRGY</sequence>